<dbReference type="PROSITE" id="PS51257">
    <property type="entry name" value="PROKAR_LIPOPROTEIN"/>
    <property type="match status" value="1"/>
</dbReference>
<gene>
    <name evidence="3" type="ORF">GRI48_00295</name>
</gene>
<dbReference type="InterPro" id="IPR011059">
    <property type="entry name" value="Metal-dep_hydrolase_composite"/>
</dbReference>
<sequence length="542" mass="57338">MQRQSIPALTMALGSTIVLALLGGCTSVTPPAEPVDVVISGGTVYDGSGGEPYLGDVAMRGDRIVYVGPQRDLAARRTIDARGMIVAPGFIDPHTHAEVFLNSPDPEQRVNAAWLAQGVSTVMIGVDGGGSPDIAQAADRLETGGIGTNAVPFVGFGAVRSRVMGEEDRTPSGAELAAMKELVAQAMCDGGRGFSTGLFYAPQSFAETGEVIEIAREAAIRGGIYDTHQRDESSYSIGLLASVAEVIRIGRETGMPVHIAHIKALGVDVQGQAPAVIAMVEKARAQGIEVTADQYPWLASGTSLEASLLPPWALDGGNDALRLRLAQPDERARMKADMAENLRRRGGASAMLLTSPDLAWTGKTLAQMADLQGGNAVDTALAIIARSLEHGGGQTNVASFNMAHSDVDLFMRQPWVVTASDGSNGHPRMYATYPEKYDAYVLDRRTIDLGNFIRQSTGKVADIYGIEERGYLKSGYFADVLVFDPGGYAPRADYLNPRELATGVTALFVNGALAVENSNPTGTTAGRVLLRPAPANCQVRPR</sequence>
<dbReference type="Gene3D" id="2.30.40.10">
    <property type="entry name" value="Urease, subunit C, domain 1"/>
    <property type="match status" value="2"/>
</dbReference>
<evidence type="ECO:0000313" key="3">
    <source>
        <dbReference type="EMBL" id="MXO61446.1"/>
    </source>
</evidence>
<dbReference type="GO" id="GO:0016812">
    <property type="term" value="F:hydrolase activity, acting on carbon-nitrogen (but not peptide) bonds, in cyclic amides"/>
    <property type="evidence" value="ECO:0007669"/>
    <property type="project" value="TreeGrafter"/>
</dbReference>
<dbReference type="Gene3D" id="3.30.1490.130">
    <property type="entry name" value="D-aminoacylase. Domain 3"/>
    <property type="match status" value="1"/>
</dbReference>
<dbReference type="GO" id="GO:0016811">
    <property type="term" value="F:hydrolase activity, acting on carbon-nitrogen (but not peptide) bonds, in linear amides"/>
    <property type="evidence" value="ECO:0007669"/>
    <property type="project" value="InterPro"/>
</dbReference>
<protein>
    <submittedName>
        <fullName evidence="3">Amidohydrolase family protein</fullName>
    </submittedName>
</protein>
<dbReference type="Pfam" id="PF07969">
    <property type="entry name" value="Amidohydro_3"/>
    <property type="match status" value="1"/>
</dbReference>
<keyword evidence="3" id="KW-0378">Hydrolase</keyword>
<accession>A0A844Y9A6</accession>
<dbReference type="InterPro" id="IPR050378">
    <property type="entry name" value="Metallo-dep_Hydrolases_sf"/>
</dbReference>
<evidence type="ECO:0000259" key="2">
    <source>
        <dbReference type="Pfam" id="PF07969"/>
    </source>
</evidence>
<dbReference type="GO" id="GO:0005829">
    <property type="term" value="C:cytosol"/>
    <property type="evidence" value="ECO:0007669"/>
    <property type="project" value="TreeGrafter"/>
</dbReference>
<dbReference type="SUPFAM" id="SSF51556">
    <property type="entry name" value="Metallo-dependent hydrolases"/>
    <property type="match status" value="1"/>
</dbReference>
<dbReference type="SUPFAM" id="SSF51338">
    <property type="entry name" value="Composite domain of metallo-dependent hydrolases"/>
    <property type="match status" value="1"/>
</dbReference>
<feature type="chain" id="PRO_5032946289" evidence="1">
    <location>
        <begin position="21"/>
        <end position="542"/>
    </location>
</feature>
<organism evidence="3 4">
    <name type="scientific">Qipengyuania oceanensis</name>
    <dbReference type="NCBI Taxonomy" id="1463597"/>
    <lineage>
        <taxon>Bacteria</taxon>
        <taxon>Pseudomonadati</taxon>
        <taxon>Pseudomonadota</taxon>
        <taxon>Alphaproteobacteria</taxon>
        <taxon>Sphingomonadales</taxon>
        <taxon>Erythrobacteraceae</taxon>
        <taxon>Qipengyuania</taxon>
    </lineage>
</organism>
<proteinExistence type="predicted"/>
<feature type="domain" description="Amidohydrolase 3" evidence="2">
    <location>
        <begin position="77"/>
        <end position="266"/>
    </location>
</feature>
<dbReference type="PANTHER" id="PTHR11647:SF1">
    <property type="entry name" value="COLLAPSIN RESPONSE MEDIATOR PROTEIN"/>
    <property type="match status" value="1"/>
</dbReference>
<dbReference type="RefSeq" id="WP_160669733.1">
    <property type="nucleotide sequence ID" value="NZ_WTYN01000001.1"/>
</dbReference>
<dbReference type="AlphaFoldDB" id="A0A844Y9A6"/>
<dbReference type="InterPro" id="IPR013108">
    <property type="entry name" value="Amidohydro_3"/>
</dbReference>
<evidence type="ECO:0000313" key="4">
    <source>
        <dbReference type="Proteomes" id="UP000445582"/>
    </source>
</evidence>
<feature type="signal peptide" evidence="1">
    <location>
        <begin position="1"/>
        <end position="20"/>
    </location>
</feature>
<evidence type="ECO:0000256" key="1">
    <source>
        <dbReference type="SAM" id="SignalP"/>
    </source>
</evidence>
<dbReference type="Proteomes" id="UP000445582">
    <property type="component" value="Unassembled WGS sequence"/>
</dbReference>
<comment type="caution">
    <text evidence="3">The sequence shown here is derived from an EMBL/GenBank/DDBJ whole genome shotgun (WGS) entry which is preliminary data.</text>
</comment>
<keyword evidence="4" id="KW-1185">Reference proteome</keyword>
<dbReference type="OrthoDB" id="9766983at2"/>
<dbReference type="InterPro" id="IPR023100">
    <property type="entry name" value="D-aminoacylase_insert_dom_sf"/>
</dbReference>
<dbReference type="Gene3D" id="3.20.20.140">
    <property type="entry name" value="Metal-dependent hydrolases"/>
    <property type="match status" value="1"/>
</dbReference>
<dbReference type="InterPro" id="IPR032466">
    <property type="entry name" value="Metal_Hydrolase"/>
</dbReference>
<name>A0A844Y9A6_9SPHN</name>
<reference evidence="3 4" key="1">
    <citation type="submission" date="2019-12" db="EMBL/GenBank/DDBJ databases">
        <title>Genomic-based taxomic classification of the family Erythrobacteraceae.</title>
        <authorList>
            <person name="Xu L."/>
        </authorList>
    </citation>
    <scope>NUCLEOTIDE SEQUENCE [LARGE SCALE GENOMIC DNA]</scope>
    <source>
        <strain evidence="3 4">MCCC 1A09965</strain>
    </source>
</reference>
<dbReference type="EMBL" id="WTYN01000001">
    <property type="protein sequence ID" value="MXO61446.1"/>
    <property type="molecule type" value="Genomic_DNA"/>
</dbReference>
<dbReference type="PANTHER" id="PTHR11647">
    <property type="entry name" value="HYDRANTOINASE/DIHYDROPYRIMIDINASE FAMILY MEMBER"/>
    <property type="match status" value="1"/>
</dbReference>
<keyword evidence="1" id="KW-0732">Signal</keyword>